<dbReference type="InterPro" id="IPR028082">
    <property type="entry name" value="Peripla_BP_I"/>
</dbReference>
<reference evidence="2 3" key="1">
    <citation type="submission" date="2019-03" db="EMBL/GenBank/DDBJ databases">
        <title>Nitrincola sp. nov. isolated from an Indian soda lake.</title>
        <authorList>
            <person name="Joshi A."/>
            <person name="Thite S.V."/>
            <person name="Joseph N."/>
            <person name="Dhotre D."/>
            <person name="Moorthy M."/>
            <person name="Shouche Y.S."/>
        </authorList>
    </citation>
    <scope>NUCLEOTIDE SEQUENCE [LARGE SCALE GENOMIC DNA]</scope>
    <source>
        <strain evidence="2 3">MEB193</strain>
    </source>
</reference>
<gene>
    <name evidence="2" type="ORF">E1H14_11250</name>
</gene>
<evidence type="ECO:0000313" key="2">
    <source>
        <dbReference type="EMBL" id="KAA0873923.1"/>
    </source>
</evidence>
<dbReference type="Pfam" id="PF04348">
    <property type="entry name" value="LppC"/>
    <property type="match status" value="1"/>
</dbReference>
<comment type="caution">
    <text evidence="2">The sequence shown here is derived from an EMBL/GenBank/DDBJ whole genome shotgun (WGS) entry which is preliminary data.</text>
</comment>
<evidence type="ECO:0000256" key="1">
    <source>
        <dbReference type="ARBA" id="ARBA00023136"/>
    </source>
</evidence>
<name>A0A5A9W013_9GAMM</name>
<dbReference type="AlphaFoldDB" id="A0A5A9W013"/>
<dbReference type="Proteomes" id="UP000325302">
    <property type="component" value="Unassembled WGS sequence"/>
</dbReference>
<evidence type="ECO:0008006" key="4">
    <source>
        <dbReference type="Google" id="ProtNLM"/>
    </source>
</evidence>
<dbReference type="Gene3D" id="3.40.50.2300">
    <property type="match status" value="2"/>
</dbReference>
<dbReference type="SUPFAM" id="SSF53822">
    <property type="entry name" value="Periplasmic binding protein-like I"/>
    <property type="match status" value="1"/>
</dbReference>
<evidence type="ECO:0000313" key="3">
    <source>
        <dbReference type="Proteomes" id="UP000325302"/>
    </source>
</evidence>
<sequence>MTYKTGSDMRIPIRGNAQRVTRQEYKMKPLSLSFLLLLLSLLLSACAPSPTSTRAPSLTSADSVDSLLRAADQAGPIRAAELRVQAARRLLSLNQQQEAIRVLAQTDTRNLPPSLGFEIAQIRALNALQQRDSQQALVYLDYTQLPRDLDSEQLVQLSELRADAFELQADYLAATRELIASSQMTEDRQQQRILHDRIWRELNAMQTSDLQRARQDRNNTYFEQGWFELAHEAQISQQLAGDLPDEWLFRWQEHPAALIPPAAYSQQPETSSPAIGSWSALDSLPGAKRIALALPFSGPLAQVATNLSDGFMTALQTDTQTATQVVTLDTTQIQTSAQLFTLALQQGADWIVGPLERELVNQLANSPEHPLPVLALNQSQSGSNPPFQLELSSEHEIRGLVDYAIASGFRTALIISSDAPWASRLTQTLRQEYSNRGGQLIGSLTYNTQASASEQIRGLLVQDPALARSMPSRSRSGQQVNVSHDSQVIFMITDATDARLIRPMLAYHYAGGIPLLATSHVYEGPANAVRDADLDGIQFIDLPWRITSNSSTREALSQHRTDVDTDMGKFYALGADAYHLQRHLSQLNPGQGALMEGETGRLAFDSQKRITRSLSWAIFRNGVPQPIAP</sequence>
<dbReference type="GO" id="GO:0031241">
    <property type="term" value="C:periplasmic side of cell outer membrane"/>
    <property type="evidence" value="ECO:0007669"/>
    <property type="project" value="TreeGrafter"/>
</dbReference>
<dbReference type="RefSeq" id="WP_149391575.1">
    <property type="nucleotide sequence ID" value="NZ_SMRS01000008.1"/>
</dbReference>
<dbReference type="GO" id="GO:0030234">
    <property type="term" value="F:enzyme regulator activity"/>
    <property type="evidence" value="ECO:0007669"/>
    <property type="project" value="TreeGrafter"/>
</dbReference>
<dbReference type="GO" id="GO:0009252">
    <property type="term" value="P:peptidoglycan biosynthetic process"/>
    <property type="evidence" value="ECO:0007669"/>
    <property type="project" value="TreeGrafter"/>
</dbReference>
<keyword evidence="3" id="KW-1185">Reference proteome</keyword>
<organism evidence="2 3">
    <name type="scientific">Nitrincola tapanii</name>
    <dbReference type="NCBI Taxonomy" id="1708751"/>
    <lineage>
        <taxon>Bacteria</taxon>
        <taxon>Pseudomonadati</taxon>
        <taxon>Pseudomonadota</taxon>
        <taxon>Gammaproteobacteria</taxon>
        <taxon>Oceanospirillales</taxon>
        <taxon>Oceanospirillaceae</taxon>
        <taxon>Nitrincola</taxon>
    </lineage>
</organism>
<protein>
    <recommendedName>
        <fullName evidence="4">Penicillin-binding protein activator</fullName>
    </recommendedName>
</protein>
<dbReference type="PANTHER" id="PTHR38038">
    <property type="entry name" value="PENICILLIN-BINDING PROTEIN ACTIVATOR LPOA"/>
    <property type="match status" value="1"/>
</dbReference>
<keyword evidence="1" id="KW-0472">Membrane</keyword>
<dbReference type="InterPro" id="IPR007443">
    <property type="entry name" value="LpoA"/>
</dbReference>
<proteinExistence type="predicted"/>
<accession>A0A5A9W013</accession>
<dbReference type="Gene3D" id="1.25.40.650">
    <property type="match status" value="1"/>
</dbReference>
<dbReference type="PANTHER" id="PTHR38038:SF1">
    <property type="entry name" value="PENICILLIN-BINDING PROTEIN ACTIVATOR LPOA"/>
    <property type="match status" value="1"/>
</dbReference>
<dbReference type="OrthoDB" id="6708821at2"/>
<dbReference type="CDD" id="cd06339">
    <property type="entry name" value="PBP1_YraM_LppC_lipoprotein-like"/>
    <property type="match status" value="1"/>
</dbReference>
<dbReference type="EMBL" id="SMRS01000008">
    <property type="protein sequence ID" value="KAA0873923.1"/>
    <property type="molecule type" value="Genomic_DNA"/>
</dbReference>